<comment type="caution">
    <text evidence="18">The sequence shown here is derived from an EMBL/GenBank/DDBJ whole genome shotgun (WGS) entry which is preliminary data.</text>
</comment>
<dbReference type="GO" id="GO:0046872">
    <property type="term" value="F:metal ion binding"/>
    <property type="evidence" value="ECO:0007669"/>
    <property type="project" value="UniProtKB-KW"/>
</dbReference>
<dbReference type="Gene3D" id="1.10.1030.10">
    <property type="entry name" value="Carbamoyl-phosphate synthetase, large subunit oligomerisation domain"/>
    <property type="match status" value="1"/>
</dbReference>
<dbReference type="Gene3D" id="3.40.50.20">
    <property type="match status" value="1"/>
</dbReference>
<evidence type="ECO:0000256" key="14">
    <source>
        <dbReference type="ARBA" id="ARBA00048816"/>
    </source>
</evidence>
<dbReference type="SUPFAM" id="SSF48108">
    <property type="entry name" value="Carbamoyl phosphate synthetase, large subunit connection domain"/>
    <property type="match status" value="1"/>
</dbReference>
<evidence type="ECO:0000256" key="3">
    <source>
        <dbReference type="ARBA" id="ARBA00022571"/>
    </source>
</evidence>
<dbReference type="InterPro" id="IPR036914">
    <property type="entry name" value="MGS-like_dom_sf"/>
</dbReference>
<comment type="catalytic activity">
    <reaction evidence="13">
        <text>hydrogencarbonate + NH4(+) + 2 ATP = carbamoyl phosphate + 2 ADP + phosphate + 2 H(+)</text>
        <dbReference type="Rhea" id="RHEA:18029"/>
        <dbReference type="ChEBI" id="CHEBI:15378"/>
        <dbReference type="ChEBI" id="CHEBI:17544"/>
        <dbReference type="ChEBI" id="CHEBI:28938"/>
        <dbReference type="ChEBI" id="CHEBI:30616"/>
        <dbReference type="ChEBI" id="CHEBI:43474"/>
        <dbReference type="ChEBI" id="CHEBI:58228"/>
        <dbReference type="ChEBI" id="CHEBI:456216"/>
        <dbReference type="EC" id="6.3.4.16"/>
    </reaction>
</comment>
<dbReference type="InterPro" id="IPR011761">
    <property type="entry name" value="ATP-grasp"/>
</dbReference>
<dbReference type="FunFam" id="3.30.1490.20:FF:000001">
    <property type="entry name" value="Carbamoyl-phosphate synthase large chain"/>
    <property type="match status" value="1"/>
</dbReference>
<dbReference type="GO" id="GO:0005524">
    <property type="term" value="F:ATP binding"/>
    <property type="evidence" value="ECO:0007669"/>
    <property type="project" value="UniProtKB-UniRule"/>
</dbReference>
<keyword evidence="3" id="KW-0055">Arginine biosynthesis</keyword>
<protein>
    <submittedName>
        <fullName evidence="18">Carbamoyl-phosphate synthase large subunit</fullName>
        <ecNumber evidence="18">6.3.5.5</ecNumber>
    </submittedName>
</protein>
<dbReference type="Gene3D" id="3.40.50.1380">
    <property type="entry name" value="Methylglyoxal synthase-like domain"/>
    <property type="match status" value="1"/>
</dbReference>
<comment type="similarity">
    <text evidence="2">Belongs to the CarB family.</text>
</comment>
<keyword evidence="5" id="KW-0028">Amino-acid biosynthesis</keyword>
<reference evidence="18 19" key="1">
    <citation type="submission" date="2019-05" db="EMBL/GenBank/DDBJ databases">
        <title>Draft Whole-Genome sequence of the green sulfur bacterium Chlorobaculum thiosulfatiphilum DSM 249.</title>
        <authorList>
            <person name="Meyer T.E."/>
            <person name="Kyndt J.A."/>
        </authorList>
    </citation>
    <scope>NUCLEOTIDE SEQUENCE [LARGE SCALE GENOMIC DNA]</scope>
    <source>
        <strain evidence="18 19">DSM 249</strain>
    </source>
</reference>
<keyword evidence="9 15" id="KW-0067">ATP-binding</keyword>
<dbReference type="FunFam" id="3.40.50.20:FF:000003">
    <property type="entry name" value="Carbamoyl-phosphate synthase large chain"/>
    <property type="match status" value="1"/>
</dbReference>
<dbReference type="PROSITE" id="PS00867">
    <property type="entry name" value="CPSASE_2"/>
    <property type="match status" value="1"/>
</dbReference>
<evidence type="ECO:0000259" key="16">
    <source>
        <dbReference type="PROSITE" id="PS50975"/>
    </source>
</evidence>
<evidence type="ECO:0000256" key="4">
    <source>
        <dbReference type="ARBA" id="ARBA00022598"/>
    </source>
</evidence>
<comment type="pathway">
    <text evidence="1">Amino-acid biosynthesis; L-arginine biosynthesis; carbamoyl phosphate from bicarbonate: step 1/1.</text>
</comment>
<dbReference type="SMART" id="SM01096">
    <property type="entry name" value="CPSase_L_D3"/>
    <property type="match status" value="1"/>
</dbReference>
<dbReference type="SMART" id="SM00851">
    <property type="entry name" value="MGS"/>
    <property type="match status" value="1"/>
</dbReference>
<dbReference type="GO" id="GO:0004087">
    <property type="term" value="F:carbamoyl-phosphate synthase (ammonia) activity"/>
    <property type="evidence" value="ECO:0007669"/>
    <property type="project" value="UniProtKB-EC"/>
</dbReference>
<evidence type="ECO:0000256" key="5">
    <source>
        <dbReference type="ARBA" id="ARBA00022605"/>
    </source>
</evidence>
<evidence type="ECO:0000256" key="7">
    <source>
        <dbReference type="ARBA" id="ARBA00022737"/>
    </source>
</evidence>
<evidence type="ECO:0000256" key="11">
    <source>
        <dbReference type="ARBA" id="ARBA00022975"/>
    </source>
</evidence>
<dbReference type="InterPro" id="IPR005479">
    <property type="entry name" value="CPAse_ATP-bd"/>
</dbReference>
<dbReference type="Pfam" id="PF25596">
    <property type="entry name" value="CPSase_L_D1"/>
    <property type="match status" value="1"/>
</dbReference>
<feature type="domain" description="ATP-grasp" evidence="16">
    <location>
        <begin position="213"/>
        <end position="404"/>
    </location>
</feature>
<evidence type="ECO:0000313" key="19">
    <source>
        <dbReference type="Proteomes" id="UP000308271"/>
    </source>
</evidence>
<evidence type="ECO:0000256" key="8">
    <source>
        <dbReference type="ARBA" id="ARBA00022741"/>
    </source>
</evidence>
<dbReference type="GO" id="GO:0004088">
    <property type="term" value="F:carbamoyl-phosphate synthase (glutamine-hydrolyzing) activity"/>
    <property type="evidence" value="ECO:0007669"/>
    <property type="project" value="UniProtKB-EC"/>
</dbReference>
<keyword evidence="7" id="KW-0677">Repeat</keyword>
<dbReference type="PROSITE" id="PS51855">
    <property type="entry name" value="MGS"/>
    <property type="match status" value="1"/>
</dbReference>
<evidence type="ECO:0000256" key="9">
    <source>
        <dbReference type="ARBA" id="ARBA00022840"/>
    </source>
</evidence>
<name>A0A5C4S993_CHLTI</name>
<dbReference type="GO" id="GO:0005737">
    <property type="term" value="C:cytoplasm"/>
    <property type="evidence" value="ECO:0007669"/>
    <property type="project" value="TreeGrafter"/>
</dbReference>
<dbReference type="PANTHER" id="PTHR11405">
    <property type="entry name" value="CARBAMOYLTRANSFERASE FAMILY MEMBER"/>
    <property type="match status" value="1"/>
</dbReference>
<evidence type="ECO:0000256" key="13">
    <source>
        <dbReference type="ARBA" id="ARBA00047359"/>
    </source>
</evidence>
<sequence length="618" mass="68413">MTTPLPELSGEAQALALRLPAPKMKKAKEHGFSDFQIATIFQTSETAVRELRTHCGVVSVFKTVDTCAAEFDAKTPYHYSTYDEENESVRSDRKKVIILGGGPNRIGQGIEFDYCCVQAVFALREAGYETIMVNCNPETVSTDYDIADKLYFEPLTFEDVIRIIEHEQPLGVIVSFGGQTPLKLSTKLDKAGVNILGTSSDGIDLAEDRKRFGALLEKLDIPHPDYGTATSFAEAQEITRRIGYPVLVRPSYVLGGRAMKIIYSDDSLKEYVDQALFITEKYPLLIDRFLETAVEFDIDAIADRTDCVISGIMQHVEAAGIHSGDSTSILPYYNIDPAAIATMKEHTRKLAENIGVIGLMNVQYAVQNGKVYVIEVNPRASRTVPFVGKATAIPVVKIATRVMLGEKLSDLRREFDLKDCDELGLKHMAIKEPVFPFSKFVKSGVYLGPEMRSTGEAMSLAESFPEAFAKAYQAANMHLPLSGTVFISVNEQDKNQRILNIARELYRMDFDLVATAGTHAFLTGHGIECKKVFKVGEEGRPNIFDIIKLGKIDFVINTPRGERALHDEEAIGSASVQSGVPFVTTIEAAEASVRAMDCIRCQEFGVKSLQEYATYRDR</sequence>
<dbReference type="SUPFAM" id="SSF52440">
    <property type="entry name" value="PreATP-grasp domain"/>
    <property type="match status" value="1"/>
</dbReference>
<evidence type="ECO:0000256" key="2">
    <source>
        <dbReference type="ARBA" id="ARBA00009799"/>
    </source>
</evidence>
<keyword evidence="11" id="KW-0665">Pyrimidine biosynthesis</keyword>
<evidence type="ECO:0000256" key="1">
    <source>
        <dbReference type="ARBA" id="ARBA00005077"/>
    </source>
</evidence>
<dbReference type="NCBIfam" id="NF003671">
    <property type="entry name" value="PRK05294.1"/>
    <property type="match status" value="1"/>
</dbReference>
<dbReference type="InterPro" id="IPR058047">
    <property type="entry name" value="CPSase_preATP-grasp"/>
</dbReference>
<dbReference type="InterPro" id="IPR013815">
    <property type="entry name" value="ATP_grasp_subdomain_1"/>
</dbReference>
<evidence type="ECO:0000256" key="6">
    <source>
        <dbReference type="ARBA" id="ARBA00022723"/>
    </source>
</evidence>
<keyword evidence="8 15" id="KW-0547">Nucleotide-binding</keyword>
<dbReference type="Gene3D" id="3.30.1490.20">
    <property type="entry name" value="ATP-grasp fold, A domain"/>
    <property type="match status" value="1"/>
</dbReference>
<dbReference type="Proteomes" id="UP000308271">
    <property type="component" value="Unassembled WGS sequence"/>
</dbReference>
<comment type="catalytic activity">
    <reaction evidence="14">
        <text>hydrogencarbonate + L-glutamine + 2 ATP + H2O = carbamoyl phosphate + L-glutamate + 2 ADP + phosphate + 2 H(+)</text>
        <dbReference type="Rhea" id="RHEA:18633"/>
        <dbReference type="ChEBI" id="CHEBI:15377"/>
        <dbReference type="ChEBI" id="CHEBI:15378"/>
        <dbReference type="ChEBI" id="CHEBI:17544"/>
        <dbReference type="ChEBI" id="CHEBI:29985"/>
        <dbReference type="ChEBI" id="CHEBI:30616"/>
        <dbReference type="ChEBI" id="CHEBI:43474"/>
        <dbReference type="ChEBI" id="CHEBI:58228"/>
        <dbReference type="ChEBI" id="CHEBI:58359"/>
        <dbReference type="ChEBI" id="CHEBI:456216"/>
        <dbReference type="EC" id="6.3.5.5"/>
    </reaction>
</comment>
<dbReference type="EMBL" id="VDCH01000004">
    <property type="protein sequence ID" value="TNJ39708.1"/>
    <property type="molecule type" value="Genomic_DNA"/>
</dbReference>
<dbReference type="PRINTS" id="PR00098">
    <property type="entry name" value="CPSASE"/>
</dbReference>
<keyword evidence="12" id="KW-0464">Manganese</keyword>
<evidence type="ECO:0000256" key="12">
    <source>
        <dbReference type="ARBA" id="ARBA00023211"/>
    </source>
</evidence>
<dbReference type="UniPathway" id="UPA00070">
    <property type="reaction ID" value="UER00115"/>
</dbReference>
<dbReference type="InterPro" id="IPR011607">
    <property type="entry name" value="MGS-like_dom"/>
</dbReference>
<dbReference type="GO" id="GO:0044205">
    <property type="term" value="P:'de novo' UMP biosynthetic process"/>
    <property type="evidence" value="ECO:0007669"/>
    <property type="project" value="UniProtKB-UniPathway"/>
</dbReference>
<dbReference type="InterPro" id="IPR005483">
    <property type="entry name" value="CPSase_dom"/>
</dbReference>
<dbReference type="InterPro" id="IPR036897">
    <property type="entry name" value="CarbamoylP_synth_lsu_oligo_sf"/>
</dbReference>
<evidence type="ECO:0000256" key="10">
    <source>
        <dbReference type="ARBA" id="ARBA00022842"/>
    </source>
</evidence>
<proteinExistence type="inferred from homology"/>
<accession>A0A5C4S993</accession>
<keyword evidence="4 18" id="KW-0436">Ligase</keyword>
<dbReference type="Gene3D" id="3.30.470.20">
    <property type="entry name" value="ATP-grasp fold, B domain"/>
    <property type="match status" value="1"/>
</dbReference>
<keyword evidence="6" id="KW-0479">Metal-binding</keyword>
<dbReference type="EC" id="6.3.5.5" evidence="18"/>
<dbReference type="SUPFAM" id="SSF52335">
    <property type="entry name" value="Methylglyoxal synthase-like"/>
    <property type="match status" value="1"/>
</dbReference>
<keyword evidence="10" id="KW-0460">Magnesium</keyword>
<evidence type="ECO:0000313" key="18">
    <source>
        <dbReference type="EMBL" id="TNJ39708.1"/>
    </source>
</evidence>
<dbReference type="PANTHER" id="PTHR11405:SF53">
    <property type="entry name" value="CARBAMOYL-PHOSPHATE SYNTHASE [AMMONIA], MITOCHONDRIAL"/>
    <property type="match status" value="1"/>
</dbReference>
<evidence type="ECO:0000259" key="17">
    <source>
        <dbReference type="PROSITE" id="PS51855"/>
    </source>
</evidence>
<organism evidence="18 19">
    <name type="scientific">Chlorobaculum thiosulfatiphilum</name>
    <name type="common">Chlorobium limicola f.sp. thiosulfatophilum</name>
    <dbReference type="NCBI Taxonomy" id="115852"/>
    <lineage>
        <taxon>Bacteria</taxon>
        <taxon>Pseudomonadati</taxon>
        <taxon>Chlorobiota</taxon>
        <taxon>Chlorobiia</taxon>
        <taxon>Chlorobiales</taxon>
        <taxon>Chlorobiaceae</taxon>
        <taxon>Chlorobaculum</taxon>
    </lineage>
</organism>
<evidence type="ECO:0000256" key="15">
    <source>
        <dbReference type="PROSITE-ProRule" id="PRU00409"/>
    </source>
</evidence>
<dbReference type="PROSITE" id="PS00866">
    <property type="entry name" value="CPSASE_1"/>
    <property type="match status" value="1"/>
</dbReference>
<keyword evidence="19" id="KW-1185">Reference proteome</keyword>
<dbReference type="InterPro" id="IPR033937">
    <property type="entry name" value="MGS_CPS_CarB"/>
</dbReference>
<dbReference type="PROSITE" id="PS50975">
    <property type="entry name" value="ATP_GRASP"/>
    <property type="match status" value="1"/>
</dbReference>
<dbReference type="AlphaFoldDB" id="A0A5C4S993"/>
<gene>
    <name evidence="18" type="primary">carB</name>
    <name evidence="18" type="ORF">FGF66_03535</name>
</gene>
<feature type="domain" description="MGS-like" evidence="17">
    <location>
        <begin position="477"/>
        <end position="618"/>
    </location>
</feature>
<dbReference type="GO" id="GO:0006526">
    <property type="term" value="P:L-arginine biosynthetic process"/>
    <property type="evidence" value="ECO:0007669"/>
    <property type="project" value="UniProtKB-KW"/>
</dbReference>
<dbReference type="RefSeq" id="WP_139456323.1">
    <property type="nucleotide sequence ID" value="NZ_VDCH01000004.1"/>
</dbReference>
<dbReference type="CDD" id="cd01424">
    <property type="entry name" value="MGS_CPS_II"/>
    <property type="match status" value="1"/>
</dbReference>
<dbReference type="InterPro" id="IPR016185">
    <property type="entry name" value="PreATP-grasp_dom_sf"/>
</dbReference>
<dbReference type="FunFam" id="3.30.470.20:FF:000026">
    <property type="entry name" value="Carbamoyl-phosphate synthase large chain"/>
    <property type="match status" value="1"/>
</dbReference>
<dbReference type="SUPFAM" id="SSF56059">
    <property type="entry name" value="Glutathione synthetase ATP-binding domain-like"/>
    <property type="match status" value="1"/>
</dbReference>
<dbReference type="InterPro" id="IPR005480">
    <property type="entry name" value="CPSase_lsu_oligo"/>
</dbReference>
<dbReference type="OrthoDB" id="9804197at2"/>
<dbReference type="Pfam" id="PF02142">
    <property type="entry name" value="MGS"/>
    <property type="match status" value="1"/>
</dbReference>
<dbReference type="GO" id="GO:0006541">
    <property type="term" value="P:glutamine metabolic process"/>
    <property type="evidence" value="ECO:0007669"/>
    <property type="project" value="TreeGrafter"/>
</dbReference>
<dbReference type="Pfam" id="PF02786">
    <property type="entry name" value="CPSase_L_D2"/>
    <property type="match status" value="1"/>
</dbReference>